<dbReference type="Gene3D" id="2.70.98.20">
    <property type="entry name" value="Copper amine oxidase, catalytic domain"/>
    <property type="match status" value="1"/>
</dbReference>
<proteinExistence type="inferred from homology"/>
<dbReference type="AlphaFoldDB" id="A0A433P8L7"/>
<dbReference type="GO" id="GO:0008131">
    <property type="term" value="F:primary methylamine oxidase activity"/>
    <property type="evidence" value="ECO:0007669"/>
    <property type="project" value="InterPro"/>
</dbReference>
<dbReference type="Pfam" id="PF02727">
    <property type="entry name" value="Cu_amine_oxidN2"/>
    <property type="match status" value="1"/>
</dbReference>
<evidence type="ECO:0000259" key="14">
    <source>
        <dbReference type="Pfam" id="PF02728"/>
    </source>
</evidence>
<evidence type="ECO:0000256" key="7">
    <source>
        <dbReference type="ARBA" id="ARBA00022772"/>
    </source>
</evidence>
<dbReference type="SUPFAM" id="SSF54416">
    <property type="entry name" value="Amine oxidase N-terminal region"/>
    <property type="match status" value="2"/>
</dbReference>
<dbReference type="SUPFAM" id="SSF49998">
    <property type="entry name" value="Amine oxidase catalytic domain"/>
    <property type="match status" value="1"/>
</dbReference>
<comment type="cofactor">
    <cofactor evidence="3">
        <name>Zn(2+)</name>
        <dbReference type="ChEBI" id="CHEBI:29105"/>
    </cofactor>
</comment>
<dbReference type="GO" id="GO:0009308">
    <property type="term" value="P:amine metabolic process"/>
    <property type="evidence" value="ECO:0007669"/>
    <property type="project" value="UniProtKB-UniRule"/>
</dbReference>
<dbReference type="Gene3D" id="3.10.450.40">
    <property type="match status" value="2"/>
</dbReference>
<evidence type="ECO:0000256" key="9">
    <source>
        <dbReference type="ARBA" id="ARBA00023008"/>
    </source>
</evidence>
<evidence type="ECO:0000256" key="4">
    <source>
        <dbReference type="ARBA" id="ARBA00007983"/>
    </source>
</evidence>
<dbReference type="InterPro" id="IPR015798">
    <property type="entry name" value="Cu_amine_oxidase_C"/>
</dbReference>
<organism evidence="15 16">
    <name type="scientific">Jimgerdemannia flammicorona</name>
    <dbReference type="NCBI Taxonomy" id="994334"/>
    <lineage>
        <taxon>Eukaryota</taxon>
        <taxon>Fungi</taxon>
        <taxon>Fungi incertae sedis</taxon>
        <taxon>Mucoromycota</taxon>
        <taxon>Mucoromycotina</taxon>
        <taxon>Endogonomycetes</taxon>
        <taxon>Endogonales</taxon>
        <taxon>Endogonaceae</taxon>
        <taxon>Jimgerdemannia</taxon>
    </lineage>
</organism>
<dbReference type="Proteomes" id="UP000274822">
    <property type="component" value="Unassembled WGS sequence"/>
</dbReference>
<feature type="non-terminal residue" evidence="15">
    <location>
        <position position="335"/>
    </location>
</feature>
<comment type="similarity">
    <text evidence="4 11">Belongs to the copper/topaquinone oxidase family.</text>
</comment>
<dbReference type="PANTHER" id="PTHR10638:SF86">
    <property type="entry name" value="COPPER AMINE OXIDASE 1-RELATED"/>
    <property type="match status" value="1"/>
</dbReference>
<dbReference type="Pfam" id="PF01179">
    <property type="entry name" value="Cu_amine_oxid"/>
    <property type="match status" value="1"/>
</dbReference>
<gene>
    <name evidence="15" type="ORF">BC938DRAFT_477632</name>
</gene>
<sequence length="335" mass="37816">MTLHPFDPLSAEEIRLSSRVIRDAKPSQDFIFNSITHREPPKKLVLTYLAAKQDGSALPIVPRESFVVLIERGTGDVYEAVVDLQAQVLKSWLHVPGVQPTLTPEDCFEAERIALADEVVKKECAQLGIVDMSLVVADPWFVQNFMASSTMYAMAESIGYTGVPAHENKRLVQLFMFVRNSPTDNHYAHPLDFVTIVDLIAGHVTEIERLPAGEGFGVREIRPRVPKTEHNYDPDLLGSAFLRKDLKPLQVLSPEGPSFKVDGNAVEWQKFEFRLRQVCGNVRFQIDSFNYREGLVLHNLTYKDGDKVRPLLYRAALSEMAVPYGDPRPPFNRKT</sequence>
<keyword evidence="6 11" id="KW-0479">Metal-binding</keyword>
<accession>A0A433P8L7</accession>
<keyword evidence="7 11" id="KW-0801">TPQ</keyword>
<evidence type="ECO:0000256" key="11">
    <source>
        <dbReference type="RuleBase" id="RU000672"/>
    </source>
</evidence>
<dbReference type="InterPro" id="IPR015800">
    <property type="entry name" value="Cu_amine_oxidase_N2"/>
</dbReference>
<dbReference type="EMBL" id="RBNJ01028603">
    <property type="protein sequence ID" value="RUS13876.1"/>
    <property type="molecule type" value="Genomic_DNA"/>
</dbReference>
<feature type="domain" description="Copper amine oxidase catalytic" evidence="12">
    <location>
        <begin position="250"/>
        <end position="334"/>
    </location>
</feature>
<evidence type="ECO:0000256" key="6">
    <source>
        <dbReference type="ARBA" id="ARBA00022723"/>
    </source>
</evidence>
<protein>
    <recommendedName>
        <fullName evidence="11">Amine oxidase</fullName>
        <ecNumber evidence="11">1.4.3.-</ecNumber>
    </recommendedName>
</protein>
<evidence type="ECO:0000256" key="3">
    <source>
        <dbReference type="ARBA" id="ARBA00001947"/>
    </source>
</evidence>
<dbReference type="PANTHER" id="PTHR10638">
    <property type="entry name" value="COPPER AMINE OXIDASE"/>
    <property type="match status" value="1"/>
</dbReference>
<feature type="domain" description="Copper amine oxidase N2-terminal" evidence="13">
    <location>
        <begin position="4"/>
        <end position="92"/>
    </location>
</feature>
<dbReference type="InterPro" id="IPR000269">
    <property type="entry name" value="Cu_amine_oxidase"/>
</dbReference>
<name>A0A433P8L7_9FUNG</name>
<comment type="PTM">
    <text evidence="11">Topaquinone (TPQ) is generated by copper-dependent autoxidation of a specific tyrosyl residue.</text>
</comment>
<dbReference type="Pfam" id="PF02728">
    <property type="entry name" value="Cu_amine_oxidN3"/>
    <property type="match status" value="1"/>
</dbReference>
<comment type="caution">
    <text evidence="15">The sequence shown here is derived from an EMBL/GenBank/DDBJ whole genome shotgun (WGS) entry which is preliminary data.</text>
</comment>
<dbReference type="GO" id="GO:0048038">
    <property type="term" value="F:quinone binding"/>
    <property type="evidence" value="ECO:0007669"/>
    <property type="project" value="InterPro"/>
</dbReference>
<dbReference type="InterPro" id="IPR036460">
    <property type="entry name" value="Cu_amine_oxidase_C_sf"/>
</dbReference>
<evidence type="ECO:0000256" key="10">
    <source>
        <dbReference type="ARBA" id="ARBA00023211"/>
    </source>
</evidence>
<evidence type="ECO:0000256" key="2">
    <source>
        <dbReference type="ARBA" id="ARBA00001936"/>
    </source>
</evidence>
<comment type="cofactor">
    <cofactor evidence="1">
        <name>Cu cation</name>
        <dbReference type="ChEBI" id="CHEBI:23378"/>
    </cofactor>
</comment>
<evidence type="ECO:0000313" key="15">
    <source>
        <dbReference type="EMBL" id="RUS13876.1"/>
    </source>
</evidence>
<evidence type="ECO:0000256" key="8">
    <source>
        <dbReference type="ARBA" id="ARBA00023002"/>
    </source>
</evidence>
<evidence type="ECO:0000256" key="5">
    <source>
        <dbReference type="ARBA" id="ARBA00011738"/>
    </source>
</evidence>
<comment type="cofactor">
    <cofactor evidence="2">
        <name>Mn(2+)</name>
        <dbReference type="ChEBI" id="CHEBI:29035"/>
    </cofactor>
</comment>
<evidence type="ECO:0000259" key="13">
    <source>
        <dbReference type="Pfam" id="PF02727"/>
    </source>
</evidence>
<evidence type="ECO:0000259" key="12">
    <source>
        <dbReference type="Pfam" id="PF01179"/>
    </source>
</evidence>
<keyword evidence="10" id="KW-0464">Manganese</keyword>
<comment type="subunit">
    <text evidence="5">Homodimer.</text>
</comment>
<comment type="cofactor">
    <cofactor evidence="11">
        <name>Cu cation</name>
        <dbReference type="ChEBI" id="CHEBI:23378"/>
    </cofactor>
    <text evidence="11">Contains 1 topaquinone per subunit.</text>
</comment>
<dbReference type="EC" id="1.4.3.-" evidence="11"/>
<keyword evidence="8 11" id="KW-0560">Oxidoreductase</keyword>
<dbReference type="InterPro" id="IPR015802">
    <property type="entry name" value="Cu_amine_oxidase_N3"/>
</dbReference>
<dbReference type="GO" id="GO:0005507">
    <property type="term" value="F:copper ion binding"/>
    <property type="evidence" value="ECO:0007669"/>
    <property type="project" value="InterPro"/>
</dbReference>
<feature type="domain" description="Copper amine oxidase N3-terminal" evidence="14">
    <location>
        <begin position="152"/>
        <end position="208"/>
    </location>
</feature>
<reference evidence="15 16" key="1">
    <citation type="journal article" date="2018" name="New Phytol.">
        <title>Phylogenomics of Endogonaceae and evolution of mycorrhizas within Mucoromycota.</title>
        <authorList>
            <person name="Chang Y."/>
            <person name="Desiro A."/>
            <person name="Na H."/>
            <person name="Sandor L."/>
            <person name="Lipzen A."/>
            <person name="Clum A."/>
            <person name="Barry K."/>
            <person name="Grigoriev I.V."/>
            <person name="Martin F.M."/>
            <person name="Stajich J.E."/>
            <person name="Smith M.E."/>
            <person name="Bonito G."/>
            <person name="Spatafora J.W."/>
        </authorList>
    </citation>
    <scope>NUCLEOTIDE SEQUENCE [LARGE SCALE GENOMIC DNA]</scope>
    <source>
        <strain evidence="15 16">AD002</strain>
    </source>
</reference>
<evidence type="ECO:0000313" key="16">
    <source>
        <dbReference type="Proteomes" id="UP000274822"/>
    </source>
</evidence>
<keyword evidence="16" id="KW-1185">Reference proteome</keyword>
<dbReference type="InterPro" id="IPR016182">
    <property type="entry name" value="Cu_amine_oxidase_N-reg"/>
</dbReference>
<keyword evidence="9 11" id="KW-0186">Copper</keyword>
<evidence type="ECO:0000256" key="1">
    <source>
        <dbReference type="ARBA" id="ARBA00001935"/>
    </source>
</evidence>